<evidence type="ECO:0000256" key="4">
    <source>
        <dbReference type="ARBA" id="ARBA00022729"/>
    </source>
</evidence>
<evidence type="ECO:0000256" key="2">
    <source>
        <dbReference type="ARBA" id="ARBA00008610"/>
    </source>
</evidence>
<proteinExistence type="inferred from homology"/>
<dbReference type="Proteomes" id="UP000198976">
    <property type="component" value="Chromosome I"/>
</dbReference>
<dbReference type="PROSITE" id="PS51257">
    <property type="entry name" value="PROKAR_LIPOPROTEIN"/>
    <property type="match status" value="1"/>
</dbReference>
<feature type="domain" description="ABC transporter substrate-binding protein PnrA-like" evidence="9">
    <location>
        <begin position="54"/>
        <end position="365"/>
    </location>
</feature>
<dbReference type="InterPro" id="IPR050957">
    <property type="entry name" value="BMP_lipoprotein"/>
</dbReference>
<dbReference type="CDD" id="cd06354">
    <property type="entry name" value="PBP1_PrnA-like"/>
    <property type="match status" value="1"/>
</dbReference>
<evidence type="ECO:0000313" key="11">
    <source>
        <dbReference type="Proteomes" id="UP000198976"/>
    </source>
</evidence>
<dbReference type="EMBL" id="LT629792">
    <property type="protein sequence ID" value="SDT87114.1"/>
    <property type="molecule type" value="Genomic_DNA"/>
</dbReference>
<keyword evidence="7" id="KW-0175">Coiled coil</keyword>
<evidence type="ECO:0000256" key="8">
    <source>
        <dbReference type="SAM" id="SignalP"/>
    </source>
</evidence>
<evidence type="ECO:0000259" key="9">
    <source>
        <dbReference type="Pfam" id="PF02608"/>
    </source>
</evidence>
<dbReference type="Gene3D" id="3.40.50.2300">
    <property type="match status" value="2"/>
</dbReference>
<feature type="chain" id="PRO_5046956979" evidence="8">
    <location>
        <begin position="20"/>
        <end position="376"/>
    </location>
</feature>
<gene>
    <name evidence="10" type="ORF">SAMN04489714_0395</name>
</gene>
<keyword evidence="11" id="KW-1185">Reference proteome</keyword>
<evidence type="ECO:0000256" key="1">
    <source>
        <dbReference type="ARBA" id="ARBA00004193"/>
    </source>
</evidence>
<dbReference type="PRINTS" id="PR01733">
    <property type="entry name" value="LIPPROTEIN48"/>
</dbReference>
<dbReference type="PANTHER" id="PTHR34296">
    <property type="entry name" value="TRANSCRIPTIONAL ACTIVATOR PROTEIN MED"/>
    <property type="match status" value="1"/>
</dbReference>
<keyword evidence="4 8" id="KW-0732">Signal</keyword>
<feature type="signal peptide" evidence="8">
    <location>
        <begin position="1"/>
        <end position="19"/>
    </location>
</feature>
<evidence type="ECO:0000256" key="5">
    <source>
        <dbReference type="ARBA" id="ARBA00023136"/>
    </source>
</evidence>
<sequence length="376" mass="38938">MTKSFKLGAVAAIAALALAGCGAAPEASSGSTEPASGAGGQSGQAAGSSEVKACMVSDEGGFDDRSFNESGKEGMDRAGQELGVEVKFAESTSDGDYQTNVDAMIQDGCTLIVGVGYKLAITMAEAAQANPDIQFALVDSQFQDAQQNPIELENGRPLIFNTAEAAFLAGYVAAGTTTSGTVATYGGMEIPTVQIFMEGFAKGVEKYNEDNGSAIQVLGWDTEKKTGSFVGDFSSIDKGQTLTEGFISQGADIIMPVAGPIGSGTLSAINAAPNKGELKAVWVDADGHESVGDPAIFTSVVKEIGNAVFDTVKDAKDGNFSSTPYIGNLKNKGVAMAPFYDMDSQVSQELKDKVEELKQQIVDGSLDVSTQYDPAK</sequence>
<dbReference type="Pfam" id="PF02608">
    <property type="entry name" value="Bmp"/>
    <property type="match status" value="1"/>
</dbReference>
<comment type="subcellular location">
    <subcellularLocation>
        <location evidence="1">Cell membrane</location>
        <topology evidence="1">Lipid-anchor</topology>
    </subcellularLocation>
</comment>
<comment type="similarity">
    <text evidence="2">Belongs to the BMP lipoprotein family.</text>
</comment>
<dbReference type="InterPro" id="IPR008107">
    <property type="entry name" value="Mycoplasma_p48"/>
</dbReference>
<evidence type="ECO:0000256" key="6">
    <source>
        <dbReference type="ARBA" id="ARBA00023288"/>
    </source>
</evidence>
<keyword evidence="3" id="KW-1003">Cell membrane</keyword>
<keyword evidence="6" id="KW-0449">Lipoprotein</keyword>
<evidence type="ECO:0000256" key="3">
    <source>
        <dbReference type="ARBA" id="ARBA00022475"/>
    </source>
</evidence>
<keyword evidence="5" id="KW-0472">Membrane</keyword>
<organism evidence="10 11">
    <name type="scientific">Schaalia radingae</name>
    <dbReference type="NCBI Taxonomy" id="131110"/>
    <lineage>
        <taxon>Bacteria</taxon>
        <taxon>Bacillati</taxon>
        <taxon>Actinomycetota</taxon>
        <taxon>Actinomycetes</taxon>
        <taxon>Actinomycetales</taxon>
        <taxon>Actinomycetaceae</taxon>
        <taxon>Schaalia</taxon>
    </lineage>
</organism>
<dbReference type="InterPro" id="IPR028082">
    <property type="entry name" value="Peripla_BP_I"/>
</dbReference>
<feature type="coiled-coil region" evidence="7">
    <location>
        <begin position="340"/>
        <end position="367"/>
    </location>
</feature>
<dbReference type="RefSeq" id="WP_092648261.1">
    <property type="nucleotide sequence ID" value="NZ_LT629792.1"/>
</dbReference>
<dbReference type="InterPro" id="IPR003760">
    <property type="entry name" value="PnrA-like"/>
</dbReference>
<evidence type="ECO:0000313" key="10">
    <source>
        <dbReference type="EMBL" id="SDT87114.1"/>
    </source>
</evidence>
<protein>
    <submittedName>
        <fullName evidence="10">Basic membrane protein A</fullName>
    </submittedName>
</protein>
<dbReference type="SUPFAM" id="SSF53822">
    <property type="entry name" value="Periplasmic binding protein-like I"/>
    <property type="match status" value="1"/>
</dbReference>
<reference evidence="10 11" key="1">
    <citation type="submission" date="2016-10" db="EMBL/GenBank/DDBJ databases">
        <authorList>
            <person name="Varghese N."/>
            <person name="Submissions S."/>
        </authorList>
    </citation>
    <scope>NUCLEOTIDE SEQUENCE [LARGE SCALE GENOMIC DNA]</scope>
    <source>
        <strain evidence="10 11">DSM 9169</strain>
    </source>
</reference>
<name>A0ABY0V5K1_9ACTO</name>
<dbReference type="PANTHER" id="PTHR34296:SF2">
    <property type="entry name" value="ABC TRANSPORTER GUANOSINE-BINDING PROTEIN NUPN"/>
    <property type="match status" value="1"/>
</dbReference>
<evidence type="ECO:0000256" key="7">
    <source>
        <dbReference type="SAM" id="Coils"/>
    </source>
</evidence>
<accession>A0ABY0V5K1</accession>